<evidence type="ECO:0000256" key="1">
    <source>
        <dbReference type="SAM" id="MobiDB-lite"/>
    </source>
</evidence>
<proteinExistence type="predicted"/>
<dbReference type="EMBL" id="KE126166">
    <property type="protein sequence ID" value="EPB66402.1"/>
    <property type="molecule type" value="Genomic_DNA"/>
</dbReference>
<keyword evidence="3" id="KW-1185">Reference proteome</keyword>
<reference evidence="2 3" key="1">
    <citation type="submission" date="2013-05" db="EMBL/GenBank/DDBJ databases">
        <title>Draft genome of the parasitic nematode Anyclostoma ceylanicum.</title>
        <authorList>
            <person name="Mitreva M."/>
        </authorList>
    </citation>
    <scope>NUCLEOTIDE SEQUENCE [LARGE SCALE GENOMIC DNA]</scope>
</reference>
<gene>
    <name evidence="2" type="ORF">ANCCEY_14507</name>
</gene>
<name>A0A0D6LFH2_9BILA</name>
<accession>A0A0D6LFH2</accession>
<feature type="compositionally biased region" description="Basic residues" evidence="1">
    <location>
        <begin position="135"/>
        <end position="144"/>
    </location>
</feature>
<feature type="region of interest" description="Disordered" evidence="1">
    <location>
        <begin position="132"/>
        <end position="151"/>
    </location>
</feature>
<evidence type="ECO:0008006" key="4">
    <source>
        <dbReference type="Google" id="ProtNLM"/>
    </source>
</evidence>
<organism evidence="2 3">
    <name type="scientific">Ancylostoma ceylanicum</name>
    <dbReference type="NCBI Taxonomy" id="53326"/>
    <lineage>
        <taxon>Eukaryota</taxon>
        <taxon>Metazoa</taxon>
        <taxon>Ecdysozoa</taxon>
        <taxon>Nematoda</taxon>
        <taxon>Chromadorea</taxon>
        <taxon>Rhabditida</taxon>
        <taxon>Rhabditina</taxon>
        <taxon>Rhabditomorpha</taxon>
        <taxon>Strongyloidea</taxon>
        <taxon>Ancylostomatidae</taxon>
        <taxon>Ancylostomatinae</taxon>
        <taxon>Ancylostoma</taxon>
    </lineage>
</organism>
<dbReference type="AlphaFoldDB" id="A0A0D6LFH2"/>
<protein>
    <recommendedName>
        <fullName evidence="4">Integrase zinc-binding domain-containing protein</fullName>
    </recommendedName>
</protein>
<evidence type="ECO:0000313" key="2">
    <source>
        <dbReference type="EMBL" id="EPB66402.1"/>
    </source>
</evidence>
<sequence>MSPESLEGVDEAVVNAIVAREDTKWMEGMRKNLHWMYRADGSLVFQVPKSFRYEIFHEAHKGLFAGHFSAHKLLNTLRKEDKGKDEKSYDARHEVEQKTFPKIGENNDPVRIQFDQLRIVPKSIGGERIDTERARSRRGSKPKRAKEEIAQEAKKDSYPRWGLLDFLLRNAHIYWRKMG</sequence>
<evidence type="ECO:0000313" key="3">
    <source>
        <dbReference type="Proteomes" id="UP000054495"/>
    </source>
</evidence>
<dbReference type="Proteomes" id="UP000054495">
    <property type="component" value="Unassembled WGS sequence"/>
</dbReference>